<keyword evidence="3" id="KW-1185">Reference proteome</keyword>
<feature type="region of interest" description="Disordered" evidence="1">
    <location>
        <begin position="51"/>
        <end position="72"/>
    </location>
</feature>
<feature type="compositionally biased region" description="Polar residues" evidence="1">
    <location>
        <begin position="59"/>
        <end position="72"/>
    </location>
</feature>
<dbReference type="Proteomes" id="UP000648908">
    <property type="component" value="Unassembled WGS sequence"/>
</dbReference>
<comment type="caution">
    <text evidence="2">The sequence shown here is derived from an EMBL/GenBank/DDBJ whole genome shotgun (WGS) entry which is preliminary data.</text>
</comment>
<dbReference type="RefSeq" id="WP_202687414.1">
    <property type="nucleotide sequence ID" value="NZ_JAESVN010000002.1"/>
</dbReference>
<evidence type="ECO:0000256" key="1">
    <source>
        <dbReference type="SAM" id="MobiDB-lite"/>
    </source>
</evidence>
<protein>
    <submittedName>
        <fullName evidence="2">Uncharacterized protein</fullName>
    </submittedName>
</protein>
<evidence type="ECO:0000313" key="3">
    <source>
        <dbReference type="Proteomes" id="UP000648908"/>
    </source>
</evidence>
<sequence length="72" mass="8214">MLDVFLRAAPAWEEVGMLVFPDLWLILSGFHDDDPDQKAVTIESFADWPSGFEDARPFRQSNRTGEVQNDES</sequence>
<proteinExistence type="predicted"/>
<dbReference type="AlphaFoldDB" id="A0A8K0VCE9"/>
<gene>
    <name evidence="2" type="ORF">JL811_05070</name>
</gene>
<name>A0A8K0VCE9_9RHOB</name>
<reference evidence="2" key="1">
    <citation type="submission" date="2021-01" db="EMBL/GenBank/DDBJ databases">
        <title>Tabrizicola alba sp. nov. a motile alkaliphilic bacterium isolated from a soda lake.</title>
        <authorList>
            <person name="Szuroczki S."/>
            <person name="Abbaszade G."/>
            <person name="Schumann P."/>
            <person name="Toth E."/>
        </authorList>
    </citation>
    <scope>NUCLEOTIDE SEQUENCE</scope>
    <source>
        <strain evidence="2">DMG-N-6</strain>
    </source>
</reference>
<organism evidence="2 3">
    <name type="scientific">Szabonella alba</name>
    <dbReference type="NCBI Taxonomy" id="2804194"/>
    <lineage>
        <taxon>Bacteria</taxon>
        <taxon>Pseudomonadati</taxon>
        <taxon>Pseudomonadota</taxon>
        <taxon>Alphaproteobacteria</taxon>
        <taxon>Rhodobacterales</taxon>
        <taxon>Paracoccaceae</taxon>
        <taxon>Szabonella</taxon>
    </lineage>
</organism>
<dbReference type="EMBL" id="JAESVN010000002">
    <property type="protein sequence ID" value="MBL4916585.1"/>
    <property type="molecule type" value="Genomic_DNA"/>
</dbReference>
<accession>A0A8K0VCE9</accession>
<evidence type="ECO:0000313" key="2">
    <source>
        <dbReference type="EMBL" id="MBL4916585.1"/>
    </source>
</evidence>